<comment type="caution">
    <text evidence="2">The sequence shown here is derived from an EMBL/GenBank/DDBJ whole genome shotgun (WGS) entry which is preliminary data.</text>
</comment>
<sequence>MVPAGRLQNHSRDLFLGIKANADSSSRNIVASLLGMDLTAVQRGLQPAQRAPRYHMPLPNDKQRRDHLYSKLDTHPSLHGSERLLRESSVFSSTYSASDHTDTTQSPVALLPVVSANNWDPAISPRTASPTVSHLRQQAPALAMDKSQKDIRSKGKKGKKGKKVNTSSVDRVERSSHADTNTQSGYVINQRSIMAQNVQKQHNGTALNLSNFNAQEQNQTFNLSHNAPSPTPSADEKHLGGSGTRHDQPD</sequence>
<dbReference type="EMBL" id="PEJP01000019">
    <property type="protein sequence ID" value="RYO65013.1"/>
    <property type="molecule type" value="Genomic_DNA"/>
</dbReference>
<dbReference type="AlphaFoldDB" id="A0A4Q4S4Z0"/>
<feature type="compositionally biased region" description="Polar residues" evidence="1">
    <location>
        <begin position="126"/>
        <end position="136"/>
    </location>
</feature>
<proteinExistence type="predicted"/>
<feature type="compositionally biased region" description="Basic residues" evidence="1">
    <location>
        <begin position="154"/>
        <end position="163"/>
    </location>
</feature>
<keyword evidence="3" id="KW-1185">Reference proteome</keyword>
<feature type="compositionally biased region" description="Polar residues" evidence="1">
    <location>
        <begin position="211"/>
        <end position="228"/>
    </location>
</feature>
<gene>
    <name evidence="2" type="ORF">AA0113_g5609</name>
</gene>
<name>A0A4Q4S4Z0_9PLEO</name>
<evidence type="ECO:0000256" key="1">
    <source>
        <dbReference type="SAM" id="MobiDB-lite"/>
    </source>
</evidence>
<dbReference type="OrthoDB" id="3689667at2759"/>
<feature type="region of interest" description="Disordered" evidence="1">
    <location>
        <begin position="122"/>
        <end position="185"/>
    </location>
</feature>
<feature type="compositionally biased region" description="Basic and acidic residues" evidence="1">
    <location>
        <begin position="234"/>
        <end position="250"/>
    </location>
</feature>
<reference evidence="3" key="1">
    <citation type="journal article" date="2019" name="bioRxiv">
        <title>Genomics, evolutionary history and diagnostics of the Alternaria alternata species group including apple and Asian pear pathotypes.</title>
        <authorList>
            <person name="Armitage A.D."/>
            <person name="Cockerton H.M."/>
            <person name="Sreenivasaprasad S."/>
            <person name="Woodhall J.W."/>
            <person name="Lane C.R."/>
            <person name="Harrison R.J."/>
            <person name="Clarkson J.P."/>
        </authorList>
    </citation>
    <scope>NUCLEOTIDE SEQUENCE [LARGE SCALE GENOMIC DNA]</scope>
    <source>
        <strain evidence="3">RGR 97.0016</strain>
    </source>
</reference>
<protein>
    <submittedName>
        <fullName evidence="2">Uncharacterized protein</fullName>
    </submittedName>
</protein>
<dbReference type="Proteomes" id="UP000293823">
    <property type="component" value="Unassembled WGS sequence"/>
</dbReference>
<accession>A0A4Q4S4Z0</accession>
<feature type="region of interest" description="Disordered" evidence="1">
    <location>
        <begin position="211"/>
        <end position="250"/>
    </location>
</feature>
<evidence type="ECO:0000313" key="2">
    <source>
        <dbReference type="EMBL" id="RYO65013.1"/>
    </source>
</evidence>
<organism evidence="2 3">
    <name type="scientific">Alternaria arborescens</name>
    <dbReference type="NCBI Taxonomy" id="156630"/>
    <lineage>
        <taxon>Eukaryota</taxon>
        <taxon>Fungi</taxon>
        <taxon>Dikarya</taxon>
        <taxon>Ascomycota</taxon>
        <taxon>Pezizomycotina</taxon>
        <taxon>Dothideomycetes</taxon>
        <taxon>Pleosporomycetidae</taxon>
        <taxon>Pleosporales</taxon>
        <taxon>Pleosporineae</taxon>
        <taxon>Pleosporaceae</taxon>
        <taxon>Alternaria</taxon>
        <taxon>Alternaria sect. Alternaria</taxon>
    </lineage>
</organism>
<evidence type="ECO:0000313" key="3">
    <source>
        <dbReference type="Proteomes" id="UP000293823"/>
    </source>
</evidence>